<proteinExistence type="predicted"/>
<evidence type="ECO:0000313" key="2">
    <source>
        <dbReference type="EMBL" id="KAJ6813343.1"/>
    </source>
</evidence>
<reference evidence="2" key="1">
    <citation type="journal article" date="2023" name="GigaByte">
        <title>Genome assembly of the bearded iris, Iris pallida Lam.</title>
        <authorList>
            <person name="Bruccoleri R.E."/>
            <person name="Oakeley E.J."/>
            <person name="Faust A.M.E."/>
            <person name="Altorfer M."/>
            <person name="Dessus-Babus S."/>
            <person name="Burckhardt D."/>
            <person name="Oertli M."/>
            <person name="Naumann U."/>
            <person name="Petersen F."/>
            <person name="Wong J."/>
        </authorList>
    </citation>
    <scope>NUCLEOTIDE SEQUENCE</scope>
    <source>
        <strain evidence="2">GSM-AAB239-AS_SAM_17_03QT</strain>
    </source>
</reference>
<dbReference type="EMBL" id="JANAVB010030420">
    <property type="protein sequence ID" value="KAJ6813343.1"/>
    <property type="molecule type" value="Genomic_DNA"/>
</dbReference>
<evidence type="ECO:0000313" key="3">
    <source>
        <dbReference type="Proteomes" id="UP001140949"/>
    </source>
</evidence>
<dbReference type="AlphaFoldDB" id="A0AAX6FAX3"/>
<protein>
    <submittedName>
        <fullName evidence="2">Uncharacterized protein</fullName>
    </submittedName>
</protein>
<dbReference type="PANTHER" id="PTHR37248:SF1">
    <property type="entry name" value="TRANSLATION INITIATION FACTOR"/>
    <property type="match status" value="1"/>
</dbReference>
<feature type="region of interest" description="Disordered" evidence="1">
    <location>
        <begin position="1"/>
        <end position="30"/>
    </location>
</feature>
<dbReference type="Proteomes" id="UP001140949">
    <property type="component" value="Unassembled WGS sequence"/>
</dbReference>
<dbReference type="PANTHER" id="PTHR37248">
    <property type="entry name" value="TRANSLATION INITIATION FACTOR"/>
    <property type="match status" value="1"/>
</dbReference>
<accession>A0AAX6FAX3</accession>
<sequence length="213" mass="23934">MAKRGRKKNAAKTPTTDPQNNVDEDRHRAFSNQEVDRRVAAVRAIQAAETESLLLRLRLLRSYFDEEQLKAPILEFFQQNMPNISLVENEKYKWVYELKWNDKENGGFARGESNQFSVKSATKNLFEAANLQIPPDFALEDAETQMMGMKDAFQTPGVTGNRLSFGMTPKSLRVPKNGEVLLSVRGSPLGVYKEESLEAIHESGDGSHEGASQ</sequence>
<feature type="compositionally biased region" description="Polar residues" evidence="1">
    <location>
        <begin position="12"/>
        <end position="21"/>
    </location>
</feature>
<evidence type="ECO:0000256" key="1">
    <source>
        <dbReference type="SAM" id="MobiDB-lite"/>
    </source>
</evidence>
<organism evidence="2 3">
    <name type="scientific">Iris pallida</name>
    <name type="common">Sweet iris</name>
    <dbReference type="NCBI Taxonomy" id="29817"/>
    <lineage>
        <taxon>Eukaryota</taxon>
        <taxon>Viridiplantae</taxon>
        <taxon>Streptophyta</taxon>
        <taxon>Embryophyta</taxon>
        <taxon>Tracheophyta</taxon>
        <taxon>Spermatophyta</taxon>
        <taxon>Magnoliopsida</taxon>
        <taxon>Liliopsida</taxon>
        <taxon>Asparagales</taxon>
        <taxon>Iridaceae</taxon>
        <taxon>Iridoideae</taxon>
        <taxon>Irideae</taxon>
        <taxon>Iris</taxon>
    </lineage>
</organism>
<name>A0AAX6FAX3_IRIPA</name>
<reference evidence="2" key="2">
    <citation type="submission" date="2023-04" db="EMBL/GenBank/DDBJ databases">
        <authorList>
            <person name="Bruccoleri R.E."/>
            <person name="Oakeley E.J."/>
            <person name="Faust A.-M."/>
            <person name="Dessus-Babus S."/>
            <person name="Altorfer M."/>
            <person name="Burckhardt D."/>
            <person name="Oertli M."/>
            <person name="Naumann U."/>
            <person name="Petersen F."/>
            <person name="Wong J."/>
        </authorList>
    </citation>
    <scope>NUCLEOTIDE SEQUENCE</scope>
    <source>
        <strain evidence="2">GSM-AAB239-AS_SAM_17_03QT</strain>
        <tissue evidence="2">Leaf</tissue>
    </source>
</reference>
<keyword evidence="3" id="KW-1185">Reference proteome</keyword>
<feature type="compositionally biased region" description="Basic residues" evidence="1">
    <location>
        <begin position="1"/>
        <end position="10"/>
    </location>
</feature>
<comment type="caution">
    <text evidence="2">The sequence shown here is derived from an EMBL/GenBank/DDBJ whole genome shotgun (WGS) entry which is preliminary data.</text>
</comment>
<gene>
    <name evidence="2" type="ORF">M6B38_143545</name>
</gene>